<comment type="caution">
    <text evidence="2">The sequence shown here is derived from an EMBL/GenBank/DDBJ whole genome shotgun (WGS) entry which is preliminary data.</text>
</comment>
<keyword evidence="3" id="KW-1185">Reference proteome</keyword>
<feature type="compositionally biased region" description="Low complexity" evidence="1">
    <location>
        <begin position="108"/>
        <end position="121"/>
    </location>
</feature>
<reference evidence="2" key="1">
    <citation type="submission" date="2023-03" db="EMBL/GenBank/DDBJ databases">
        <title>Massive genome expansion in bonnet fungi (Mycena s.s.) driven by repeated elements and novel gene families across ecological guilds.</title>
        <authorList>
            <consortium name="Lawrence Berkeley National Laboratory"/>
            <person name="Harder C.B."/>
            <person name="Miyauchi S."/>
            <person name="Viragh M."/>
            <person name="Kuo A."/>
            <person name="Thoen E."/>
            <person name="Andreopoulos B."/>
            <person name="Lu D."/>
            <person name="Skrede I."/>
            <person name="Drula E."/>
            <person name="Henrissat B."/>
            <person name="Morin E."/>
            <person name="Kohler A."/>
            <person name="Barry K."/>
            <person name="LaButti K."/>
            <person name="Morin E."/>
            <person name="Salamov A."/>
            <person name="Lipzen A."/>
            <person name="Mereny Z."/>
            <person name="Hegedus B."/>
            <person name="Baldrian P."/>
            <person name="Stursova M."/>
            <person name="Weitz H."/>
            <person name="Taylor A."/>
            <person name="Grigoriev I.V."/>
            <person name="Nagy L.G."/>
            <person name="Martin F."/>
            <person name="Kauserud H."/>
        </authorList>
    </citation>
    <scope>NUCLEOTIDE SEQUENCE</scope>
    <source>
        <strain evidence="2">9284</strain>
    </source>
</reference>
<gene>
    <name evidence="2" type="ORF">FB45DRAFT_124697</name>
</gene>
<organism evidence="2 3">
    <name type="scientific">Roridomyces roridus</name>
    <dbReference type="NCBI Taxonomy" id="1738132"/>
    <lineage>
        <taxon>Eukaryota</taxon>
        <taxon>Fungi</taxon>
        <taxon>Dikarya</taxon>
        <taxon>Basidiomycota</taxon>
        <taxon>Agaricomycotina</taxon>
        <taxon>Agaricomycetes</taxon>
        <taxon>Agaricomycetidae</taxon>
        <taxon>Agaricales</taxon>
        <taxon>Marasmiineae</taxon>
        <taxon>Mycenaceae</taxon>
        <taxon>Roridomyces</taxon>
    </lineage>
</organism>
<dbReference type="Proteomes" id="UP001221142">
    <property type="component" value="Unassembled WGS sequence"/>
</dbReference>
<feature type="region of interest" description="Disordered" evidence="1">
    <location>
        <begin position="76"/>
        <end position="156"/>
    </location>
</feature>
<protein>
    <submittedName>
        <fullName evidence="2">Uncharacterized protein</fullName>
    </submittedName>
</protein>
<evidence type="ECO:0000313" key="2">
    <source>
        <dbReference type="EMBL" id="KAJ7622374.1"/>
    </source>
</evidence>
<dbReference type="EMBL" id="JARKIF010000015">
    <property type="protein sequence ID" value="KAJ7622374.1"/>
    <property type="molecule type" value="Genomic_DNA"/>
</dbReference>
<evidence type="ECO:0000256" key="1">
    <source>
        <dbReference type="SAM" id="MobiDB-lite"/>
    </source>
</evidence>
<dbReference type="AlphaFoldDB" id="A0AAD7BIY0"/>
<sequence>MTSRQVKSRPARSPTAITPFSLLRHVAVCSAIPPSLCEGRPKPPALLKAKARSKCRPCSFTLAMCSRPVIHSGGFKSYLPQEDHGRRRHQASSNQDARSAHTPVLTPSPSSAAALSCRSSSIPGPMHSRNWPSTVSGRARGEAPAQLGVARRRCGDSDAGVNSVFASGGGGAATIAMEECTRKQGSPGARTRMMLYLFSHGRCSSIRLRSSSPVRVHRCLFPAHHGHHGQQSQRCFRFGKLHKPALSLHPSSFPDPVRIRHLASPG</sequence>
<evidence type="ECO:0000313" key="3">
    <source>
        <dbReference type="Proteomes" id="UP001221142"/>
    </source>
</evidence>
<name>A0AAD7BIY0_9AGAR</name>
<accession>A0AAD7BIY0</accession>
<proteinExistence type="predicted"/>